<evidence type="ECO:0000256" key="1">
    <source>
        <dbReference type="ARBA" id="ARBA00004970"/>
    </source>
</evidence>
<evidence type="ECO:0000313" key="9">
    <source>
        <dbReference type="EMBL" id="VAV94041.1"/>
    </source>
</evidence>
<dbReference type="Gene3D" id="3.20.20.140">
    <property type="entry name" value="Metal-dependent hydrolases"/>
    <property type="match status" value="1"/>
</dbReference>
<keyword evidence="6" id="KW-0368">Histidine biosynthesis</keyword>
<feature type="domain" description="PHP" evidence="8">
    <location>
        <begin position="29"/>
        <end position="220"/>
    </location>
</feature>
<dbReference type="InterPro" id="IPR004013">
    <property type="entry name" value="PHP_dom"/>
</dbReference>
<sequence length="298" mass="33168">MGDYHVHLHQHGRYGGSGPRPGEYPDGLVEAYVETAAQRGVNEVGFTEHLYRCVESADVLGAFWEREKRSDLAAQTAAFVAEDRKLSLEKYVHVIEQAKDRGLPVKLGLEVDFFPDTIEAVLDFIADYPWDFLIGSVHWIGGWAMDHEDAEYEYERRGIRKSYQQYFELATELAGSGAVDALAHVDVIKKFGHVLASPPTEMYAPVVEAAAASGTAVEVSSAGLHKPVREAYPERRFLEMFFAAGVPITLASDAHVASECGRDNDAMIQYARSVGYTHRVVFDKRDRCSVPLREVDEA</sequence>
<evidence type="ECO:0000256" key="7">
    <source>
        <dbReference type="ARBA" id="ARBA00049158"/>
    </source>
</evidence>
<protein>
    <recommendedName>
        <fullName evidence="3">histidinol-phosphatase</fullName>
        <ecNumber evidence="3">3.1.3.15</ecNumber>
    </recommendedName>
</protein>
<comment type="pathway">
    <text evidence="1">Amino-acid biosynthesis; L-histidine biosynthesis; L-histidine from 5-phospho-alpha-D-ribose 1-diphosphate: step 8/9.</text>
</comment>
<gene>
    <name evidence="9" type="ORF">MNBD_ACTINO02-330</name>
</gene>
<dbReference type="GO" id="GO:0000105">
    <property type="term" value="P:L-histidine biosynthetic process"/>
    <property type="evidence" value="ECO:0007669"/>
    <property type="project" value="UniProtKB-UniPathway"/>
</dbReference>
<dbReference type="InterPro" id="IPR016195">
    <property type="entry name" value="Pol/histidinol_Pase-like"/>
</dbReference>
<evidence type="ECO:0000256" key="5">
    <source>
        <dbReference type="ARBA" id="ARBA00022801"/>
    </source>
</evidence>
<keyword evidence="5 9" id="KW-0378">Hydrolase</keyword>
<reference evidence="9" key="1">
    <citation type="submission" date="2018-06" db="EMBL/GenBank/DDBJ databases">
        <authorList>
            <person name="Zhirakovskaya E."/>
        </authorList>
    </citation>
    <scope>NUCLEOTIDE SEQUENCE</scope>
</reference>
<evidence type="ECO:0000256" key="6">
    <source>
        <dbReference type="ARBA" id="ARBA00023102"/>
    </source>
</evidence>
<dbReference type="AlphaFoldDB" id="A0A3B0RS27"/>
<dbReference type="EMBL" id="UOEK01000054">
    <property type="protein sequence ID" value="VAV94041.1"/>
    <property type="molecule type" value="Genomic_DNA"/>
</dbReference>
<dbReference type="PANTHER" id="PTHR21039">
    <property type="entry name" value="HISTIDINOL PHOSPHATASE-RELATED"/>
    <property type="match status" value="1"/>
</dbReference>
<dbReference type="EC" id="3.1.3.15" evidence="3"/>
<evidence type="ECO:0000256" key="2">
    <source>
        <dbReference type="ARBA" id="ARBA00009152"/>
    </source>
</evidence>
<dbReference type="PANTHER" id="PTHR21039:SF0">
    <property type="entry name" value="HISTIDINOL-PHOSPHATASE"/>
    <property type="match status" value="1"/>
</dbReference>
<dbReference type="GO" id="GO:0005737">
    <property type="term" value="C:cytoplasm"/>
    <property type="evidence" value="ECO:0007669"/>
    <property type="project" value="TreeGrafter"/>
</dbReference>
<dbReference type="NCBIfam" id="NF005596">
    <property type="entry name" value="PRK07328.1"/>
    <property type="match status" value="1"/>
</dbReference>
<comment type="similarity">
    <text evidence="2">Belongs to the PHP hydrolase family. HisK subfamily.</text>
</comment>
<name>A0A3B0RS27_9ZZZZ</name>
<organism evidence="9">
    <name type="scientific">hydrothermal vent metagenome</name>
    <dbReference type="NCBI Taxonomy" id="652676"/>
    <lineage>
        <taxon>unclassified sequences</taxon>
        <taxon>metagenomes</taxon>
        <taxon>ecological metagenomes</taxon>
    </lineage>
</organism>
<evidence type="ECO:0000259" key="8">
    <source>
        <dbReference type="Pfam" id="PF02811"/>
    </source>
</evidence>
<dbReference type="InterPro" id="IPR010140">
    <property type="entry name" value="Histidinol_P_phosphatase_HisJ"/>
</dbReference>
<dbReference type="UniPathway" id="UPA00031">
    <property type="reaction ID" value="UER00013"/>
</dbReference>
<dbReference type="GO" id="GO:0004401">
    <property type="term" value="F:histidinol-phosphatase activity"/>
    <property type="evidence" value="ECO:0007669"/>
    <property type="project" value="UniProtKB-EC"/>
</dbReference>
<dbReference type="Pfam" id="PF02811">
    <property type="entry name" value="PHP"/>
    <property type="match status" value="1"/>
</dbReference>
<comment type="catalytic activity">
    <reaction evidence="7">
        <text>L-histidinol phosphate + H2O = L-histidinol + phosphate</text>
        <dbReference type="Rhea" id="RHEA:14465"/>
        <dbReference type="ChEBI" id="CHEBI:15377"/>
        <dbReference type="ChEBI" id="CHEBI:43474"/>
        <dbReference type="ChEBI" id="CHEBI:57699"/>
        <dbReference type="ChEBI" id="CHEBI:57980"/>
        <dbReference type="EC" id="3.1.3.15"/>
    </reaction>
</comment>
<dbReference type="CDD" id="cd12110">
    <property type="entry name" value="PHP_HisPPase_Hisj_like"/>
    <property type="match status" value="1"/>
</dbReference>
<dbReference type="NCBIfam" id="TIGR01856">
    <property type="entry name" value="hisJ_fam"/>
    <property type="match status" value="1"/>
</dbReference>
<keyword evidence="4" id="KW-0028">Amino-acid biosynthesis</keyword>
<evidence type="ECO:0000256" key="3">
    <source>
        <dbReference type="ARBA" id="ARBA00013085"/>
    </source>
</evidence>
<dbReference type="SUPFAM" id="SSF89550">
    <property type="entry name" value="PHP domain-like"/>
    <property type="match status" value="1"/>
</dbReference>
<accession>A0A3B0RS27</accession>
<proteinExistence type="inferred from homology"/>
<evidence type="ECO:0000256" key="4">
    <source>
        <dbReference type="ARBA" id="ARBA00022605"/>
    </source>
</evidence>